<name>A0A7W3THD5_9ACTN</name>
<keyword evidence="1" id="KW-0472">Membrane</keyword>
<protein>
    <submittedName>
        <fullName evidence="2">Small hydrophobic protein</fullName>
    </submittedName>
</protein>
<dbReference type="Proteomes" id="UP000538929">
    <property type="component" value="Unassembled WGS sequence"/>
</dbReference>
<gene>
    <name evidence="2" type="ORF">FNQ90_22745</name>
</gene>
<evidence type="ECO:0000313" key="3">
    <source>
        <dbReference type="Proteomes" id="UP000538929"/>
    </source>
</evidence>
<sequence>MEEKAPGGLWFRLLVYVVLVHAFAAFLFLLFEVAARR</sequence>
<dbReference type="EMBL" id="VKHT01001172">
    <property type="protein sequence ID" value="MBB0246861.1"/>
    <property type="molecule type" value="Genomic_DNA"/>
</dbReference>
<reference evidence="3" key="1">
    <citation type="submission" date="2019-10" db="EMBL/GenBank/DDBJ databases">
        <title>Streptomyces sp. nov., a novel actinobacterium isolated from alkaline environment.</title>
        <authorList>
            <person name="Golinska P."/>
        </authorList>
    </citation>
    <scope>NUCLEOTIDE SEQUENCE [LARGE SCALE GENOMIC DNA]</scope>
    <source>
        <strain evidence="3">DSM 42118</strain>
    </source>
</reference>
<evidence type="ECO:0000313" key="2">
    <source>
        <dbReference type="EMBL" id="MBB0246861.1"/>
    </source>
</evidence>
<comment type="caution">
    <text evidence="2">The sequence shown here is derived from an EMBL/GenBank/DDBJ whole genome shotgun (WGS) entry which is preliminary data.</text>
</comment>
<feature type="transmembrane region" description="Helical" evidence="1">
    <location>
        <begin position="13"/>
        <end position="35"/>
    </location>
</feature>
<dbReference type="InterPro" id="IPR046129">
    <property type="entry name" value="DUF6126"/>
</dbReference>
<dbReference type="AlphaFoldDB" id="A0A7W3THD5"/>
<evidence type="ECO:0000256" key="1">
    <source>
        <dbReference type="SAM" id="Phobius"/>
    </source>
</evidence>
<accession>A0A7W3THD5</accession>
<proteinExistence type="predicted"/>
<keyword evidence="1" id="KW-0812">Transmembrane</keyword>
<keyword evidence="1" id="KW-1133">Transmembrane helix</keyword>
<keyword evidence="3" id="KW-1185">Reference proteome</keyword>
<dbReference type="Pfam" id="PF19621">
    <property type="entry name" value="DUF6126"/>
    <property type="match status" value="1"/>
</dbReference>
<organism evidence="2 3">
    <name type="scientific">Streptomyces alkaliphilus</name>
    <dbReference type="NCBI Taxonomy" id="1472722"/>
    <lineage>
        <taxon>Bacteria</taxon>
        <taxon>Bacillati</taxon>
        <taxon>Actinomycetota</taxon>
        <taxon>Actinomycetes</taxon>
        <taxon>Kitasatosporales</taxon>
        <taxon>Streptomycetaceae</taxon>
        <taxon>Streptomyces</taxon>
    </lineage>
</organism>